<gene>
    <name evidence="9" type="ORF">CA13_43910</name>
</gene>
<evidence type="ECO:0000256" key="7">
    <source>
        <dbReference type="ARBA" id="ARBA00024033"/>
    </source>
</evidence>
<feature type="transmembrane region" description="Helical" evidence="8">
    <location>
        <begin position="71"/>
        <end position="88"/>
    </location>
</feature>
<feature type="transmembrane region" description="Helical" evidence="8">
    <location>
        <begin position="370"/>
        <end position="388"/>
    </location>
</feature>
<evidence type="ECO:0000313" key="9">
    <source>
        <dbReference type="EMBL" id="TWT82928.1"/>
    </source>
</evidence>
<dbReference type="EMBL" id="SJPJ01000001">
    <property type="protein sequence ID" value="TWT82928.1"/>
    <property type="molecule type" value="Genomic_DNA"/>
</dbReference>
<organism evidence="9 10">
    <name type="scientific">Novipirellula herctigrandis</name>
    <dbReference type="NCBI Taxonomy" id="2527986"/>
    <lineage>
        <taxon>Bacteria</taxon>
        <taxon>Pseudomonadati</taxon>
        <taxon>Planctomycetota</taxon>
        <taxon>Planctomycetia</taxon>
        <taxon>Pirellulales</taxon>
        <taxon>Pirellulaceae</taxon>
        <taxon>Novipirellula</taxon>
    </lineage>
</organism>
<sequence>MKKARTILGPQWAEAARSGIPFIIYALVLVVGIMTFLSRPKRSVSMHYEAAAMQWLQSESLYSHSMENGHGFLYLPHAAILHVPYAVVTQVTGLSLAGDVVWRIISWALLAFAVWRMGQRIAPENRMVQWRVAAIVGMLGISCLRIGQSTMLMTALMLLTVDIWQAKKYAFAAALIALAVAVKPLSIVMALLLFAISPPIRKPLLIACLVAIALPFCLQNPTYVWQQYRDCVVMLRVSANMGSSFSGADLFGLLEAFGITVGSGMQTATRVIAAFATLGVVWFSLRRIDPNRHAIWLFAWTAIYLMLFNPRSENSTYCMVAPVFAYFVAENVAVQKNFPVAYWLFALAVLTTGSYEIGRLILAPEISTTWLAPLCCCLLTVSLVTRLFRLESGATPVSWGQTSSV</sequence>
<keyword evidence="10" id="KW-1185">Reference proteome</keyword>
<keyword evidence="5 8" id="KW-1133">Transmembrane helix</keyword>
<dbReference type="OrthoDB" id="8096476at2"/>
<feature type="transmembrane region" description="Helical" evidence="8">
    <location>
        <begin position="20"/>
        <end position="37"/>
    </location>
</feature>
<keyword evidence="4 8" id="KW-0812">Transmembrane</keyword>
<keyword evidence="3" id="KW-0808">Transferase</keyword>
<evidence type="ECO:0008006" key="11">
    <source>
        <dbReference type="Google" id="ProtNLM"/>
    </source>
</evidence>
<evidence type="ECO:0000256" key="4">
    <source>
        <dbReference type="ARBA" id="ARBA00022692"/>
    </source>
</evidence>
<keyword evidence="6 8" id="KW-0472">Membrane</keyword>
<proteinExistence type="inferred from homology"/>
<keyword evidence="2" id="KW-1003">Cell membrane</keyword>
<dbReference type="Pfam" id="PF09594">
    <property type="entry name" value="GT87"/>
    <property type="match status" value="1"/>
</dbReference>
<evidence type="ECO:0000256" key="2">
    <source>
        <dbReference type="ARBA" id="ARBA00022475"/>
    </source>
</evidence>
<evidence type="ECO:0000256" key="3">
    <source>
        <dbReference type="ARBA" id="ARBA00022679"/>
    </source>
</evidence>
<dbReference type="GO" id="GO:0016758">
    <property type="term" value="F:hexosyltransferase activity"/>
    <property type="evidence" value="ECO:0007669"/>
    <property type="project" value="InterPro"/>
</dbReference>
<comment type="caution">
    <text evidence="9">The sequence shown here is derived from an EMBL/GenBank/DDBJ whole genome shotgun (WGS) entry which is preliminary data.</text>
</comment>
<dbReference type="InterPro" id="IPR018584">
    <property type="entry name" value="GT87"/>
</dbReference>
<evidence type="ECO:0000256" key="6">
    <source>
        <dbReference type="ARBA" id="ARBA00023136"/>
    </source>
</evidence>
<feature type="transmembrane region" description="Helical" evidence="8">
    <location>
        <begin position="340"/>
        <end position="358"/>
    </location>
</feature>
<name>A0A5C5Z6Q5_9BACT</name>
<feature type="transmembrane region" description="Helical" evidence="8">
    <location>
        <begin position="130"/>
        <end position="159"/>
    </location>
</feature>
<dbReference type="AlphaFoldDB" id="A0A5C5Z6Q5"/>
<feature type="transmembrane region" description="Helical" evidence="8">
    <location>
        <begin position="171"/>
        <end position="196"/>
    </location>
</feature>
<evidence type="ECO:0000256" key="5">
    <source>
        <dbReference type="ARBA" id="ARBA00022989"/>
    </source>
</evidence>
<evidence type="ECO:0000313" key="10">
    <source>
        <dbReference type="Proteomes" id="UP000315010"/>
    </source>
</evidence>
<feature type="transmembrane region" description="Helical" evidence="8">
    <location>
        <begin position="268"/>
        <end position="285"/>
    </location>
</feature>
<accession>A0A5C5Z6Q5</accession>
<feature type="transmembrane region" description="Helical" evidence="8">
    <location>
        <begin position="100"/>
        <end position="118"/>
    </location>
</feature>
<feature type="transmembrane region" description="Helical" evidence="8">
    <location>
        <begin position="203"/>
        <end position="221"/>
    </location>
</feature>
<dbReference type="RefSeq" id="WP_146399744.1">
    <property type="nucleotide sequence ID" value="NZ_SJPJ01000001.1"/>
</dbReference>
<protein>
    <recommendedName>
        <fullName evidence="11">DUF2029 domain-containing protein</fullName>
    </recommendedName>
</protein>
<evidence type="ECO:0000256" key="8">
    <source>
        <dbReference type="SAM" id="Phobius"/>
    </source>
</evidence>
<comment type="subcellular location">
    <subcellularLocation>
        <location evidence="1">Cell membrane</location>
        <topology evidence="1">Multi-pass membrane protein</topology>
    </subcellularLocation>
</comment>
<dbReference type="Proteomes" id="UP000315010">
    <property type="component" value="Unassembled WGS sequence"/>
</dbReference>
<comment type="similarity">
    <text evidence="7">Belongs to the glycosyltransferase 87 family.</text>
</comment>
<reference evidence="9 10" key="1">
    <citation type="submission" date="2019-02" db="EMBL/GenBank/DDBJ databases">
        <title>Deep-cultivation of Planctomycetes and their phenomic and genomic characterization uncovers novel biology.</title>
        <authorList>
            <person name="Wiegand S."/>
            <person name="Jogler M."/>
            <person name="Boedeker C."/>
            <person name="Pinto D."/>
            <person name="Vollmers J."/>
            <person name="Rivas-Marin E."/>
            <person name="Kohn T."/>
            <person name="Peeters S.H."/>
            <person name="Heuer A."/>
            <person name="Rast P."/>
            <person name="Oberbeckmann S."/>
            <person name="Bunk B."/>
            <person name="Jeske O."/>
            <person name="Meyerdierks A."/>
            <person name="Storesund J.E."/>
            <person name="Kallscheuer N."/>
            <person name="Luecker S."/>
            <person name="Lage O.M."/>
            <person name="Pohl T."/>
            <person name="Merkel B.J."/>
            <person name="Hornburger P."/>
            <person name="Mueller R.-W."/>
            <person name="Bruemmer F."/>
            <person name="Labrenz M."/>
            <person name="Spormann A.M."/>
            <person name="Op Den Camp H."/>
            <person name="Overmann J."/>
            <person name="Amann R."/>
            <person name="Jetten M.S.M."/>
            <person name="Mascher T."/>
            <person name="Medema M.H."/>
            <person name="Devos D.P."/>
            <person name="Kaster A.-K."/>
            <person name="Ovreas L."/>
            <person name="Rohde M."/>
            <person name="Galperin M.Y."/>
            <person name="Jogler C."/>
        </authorList>
    </citation>
    <scope>NUCLEOTIDE SEQUENCE [LARGE SCALE GENOMIC DNA]</scope>
    <source>
        <strain evidence="9 10">CA13</strain>
    </source>
</reference>
<dbReference type="GO" id="GO:0005886">
    <property type="term" value="C:plasma membrane"/>
    <property type="evidence" value="ECO:0007669"/>
    <property type="project" value="UniProtKB-SubCell"/>
</dbReference>
<evidence type="ECO:0000256" key="1">
    <source>
        <dbReference type="ARBA" id="ARBA00004651"/>
    </source>
</evidence>